<dbReference type="SMART" id="SM00827">
    <property type="entry name" value="PKS_AT"/>
    <property type="match status" value="1"/>
</dbReference>
<dbReference type="InterPro" id="IPR050091">
    <property type="entry name" value="PKS_NRPS_Biosynth_Enz"/>
</dbReference>
<keyword evidence="1" id="KW-0596">Phosphopantetheine</keyword>
<dbReference type="Gene3D" id="3.40.366.10">
    <property type="entry name" value="Malonyl-Coenzyme A Acyl Carrier Protein, domain 2"/>
    <property type="match status" value="2"/>
</dbReference>
<dbReference type="SUPFAM" id="SSF52151">
    <property type="entry name" value="FabD/lysophospholipase-like"/>
    <property type="match status" value="1"/>
</dbReference>
<proteinExistence type="predicted"/>
<gene>
    <name evidence="5" type="ORF">EYZ11_003932</name>
</gene>
<dbReference type="PANTHER" id="PTHR43775:SF29">
    <property type="entry name" value="ASPERFURANONE POLYKETIDE SYNTHASE AFOG-RELATED"/>
    <property type="match status" value="1"/>
</dbReference>
<reference evidence="5 6" key="1">
    <citation type="submission" date="2019-03" db="EMBL/GenBank/DDBJ databases">
        <title>The genome sequence of a newly discovered highly antifungal drug resistant Aspergillus species, Aspergillus tanneri NIH 1004.</title>
        <authorList>
            <person name="Mounaud S."/>
            <person name="Singh I."/>
            <person name="Joardar V."/>
            <person name="Pakala S."/>
            <person name="Pakala S."/>
            <person name="Venepally P."/>
            <person name="Hoover J."/>
            <person name="Nierman W."/>
            <person name="Chung J."/>
            <person name="Losada L."/>
        </authorList>
    </citation>
    <scope>NUCLEOTIDE SEQUENCE [LARGE SCALE GENOMIC DNA]</scope>
    <source>
        <strain evidence="5 6">NIH1004</strain>
    </source>
</reference>
<keyword evidence="2" id="KW-0597">Phosphoprotein</keyword>
<name>A0A4S3JM32_9EURO</name>
<sequence>MHMLSPGGISHTFDNRANGYGRGDSIGAMVVKRLSDAMRDGDIIRAVIRGSSVNADGKTPSVTQPSSTAQAELINQTYKDAERLTKGLLAATRLQRYDNNLVIVFTGQGAQWPAMGHELFVNPIFRASINVSQSYLEAFGCKWNAIEELTKITNPNVNRPEYSQPLCAVIHVTLVDLLRFWKVLPRATIGHSSGEIAAAYAASLLTHHNTIKLAYVRGTYLEKVPAGSAVVACINSPSSVTLSGDVDATDQLEALISSNSKFARKLKVTTAYHSPHMREVSPNYLKITGEITPKEADETENSPVMYLSLTGSIISSAKELNAQYWVNNMQNTVKFSQGFLALLKHKKVAPGGTRPVAVQWGGFLEVSPHAALQGPVRQIIDASNSKFAKSGPYTSMLVRGKDATETALNAAGVLWAAGCKVDMAAVNQQASTGSNTP</sequence>
<dbReference type="Pfam" id="PF00698">
    <property type="entry name" value="Acyl_transf_1"/>
    <property type="match status" value="1"/>
</dbReference>
<evidence type="ECO:0000256" key="2">
    <source>
        <dbReference type="ARBA" id="ARBA00022553"/>
    </source>
</evidence>
<accession>A0A4S3JM32</accession>
<dbReference type="GO" id="GO:0006633">
    <property type="term" value="P:fatty acid biosynthetic process"/>
    <property type="evidence" value="ECO:0007669"/>
    <property type="project" value="TreeGrafter"/>
</dbReference>
<dbReference type="InterPro" id="IPR016035">
    <property type="entry name" value="Acyl_Trfase/lysoPLipase"/>
</dbReference>
<dbReference type="InterPro" id="IPR014043">
    <property type="entry name" value="Acyl_transferase_dom"/>
</dbReference>
<evidence type="ECO:0000256" key="3">
    <source>
        <dbReference type="ARBA" id="ARBA00022679"/>
    </source>
</evidence>
<dbReference type="Proteomes" id="UP000308092">
    <property type="component" value="Unassembled WGS sequence"/>
</dbReference>
<dbReference type="GO" id="GO:0004312">
    <property type="term" value="F:fatty acid synthase activity"/>
    <property type="evidence" value="ECO:0007669"/>
    <property type="project" value="TreeGrafter"/>
</dbReference>
<dbReference type="PANTHER" id="PTHR43775">
    <property type="entry name" value="FATTY ACID SYNTHASE"/>
    <property type="match status" value="1"/>
</dbReference>
<dbReference type="SUPFAM" id="SSF55048">
    <property type="entry name" value="Probable ACP-binding domain of malonyl-CoA ACP transacylase"/>
    <property type="match status" value="1"/>
</dbReference>
<evidence type="ECO:0000256" key="1">
    <source>
        <dbReference type="ARBA" id="ARBA00022450"/>
    </source>
</evidence>
<keyword evidence="6" id="KW-1185">Reference proteome</keyword>
<dbReference type="EMBL" id="SOSA01000107">
    <property type="protein sequence ID" value="THC96592.1"/>
    <property type="molecule type" value="Genomic_DNA"/>
</dbReference>
<organism evidence="5 6">
    <name type="scientific">Aspergillus tanneri</name>
    <dbReference type="NCBI Taxonomy" id="1220188"/>
    <lineage>
        <taxon>Eukaryota</taxon>
        <taxon>Fungi</taxon>
        <taxon>Dikarya</taxon>
        <taxon>Ascomycota</taxon>
        <taxon>Pezizomycotina</taxon>
        <taxon>Eurotiomycetes</taxon>
        <taxon>Eurotiomycetidae</taxon>
        <taxon>Eurotiales</taxon>
        <taxon>Aspergillaceae</taxon>
        <taxon>Aspergillus</taxon>
        <taxon>Aspergillus subgen. Circumdati</taxon>
    </lineage>
</organism>
<dbReference type="InterPro" id="IPR001227">
    <property type="entry name" value="Ac_transferase_dom_sf"/>
</dbReference>
<dbReference type="Gene3D" id="3.30.70.3290">
    <property type="match status" value="1"/>
</dbReference>
<feature type="domain" description="Ketosynthase family 3 (KS3)" evidence="4">
    <location>
        <begin position="1"/>
        <end position="191"/>
    </location>
</feature>
<comment type="caution">
    <text evidence="5">The sequence shown here is derived from an EMBL/GenBank/DDBJ whole genome shotgun (WGS) entry which is preliminary data.</text>
</comment>
<dbReference type="InterPro" id="IPR014030">
    <property type="entry name" value="Ketoacyl_synth_N"/>
</dbReference>
<evidence type="ECO:0000259" key="4">
    <source>
        <dbReference type="PROSITE" id="PS52004"/>
    </source>
</evidence>
<dbReference type="GO" id="GO:0044550">
    <property type="term" value="P:secondary metabolite biosynthetic process"/>
    <property type="evidence" value="ECO:0007669"/>
    <property type="project" value="TreeGrafter"/>
</dbReference>
<dbReference type="InterPro" id="IPR016036">
    <property type="entry name" value="Malonyl_transacylase_ACP-bd"/>
</dbReference>
<dbReference type="STRING" id="1220188.A0A4S3JM32"/>
<keyword evidence="3" id="KW-0808">Transferase</keyword>
<dbReference type="SMART" id="SM00825">
    <property type="entry name" value="PKS_KS"/>
    <property type="match status" value="1"/>
</dbReference>
<dbReference type="SUPFAM" id="SSF53901">
    <property type="entry name" value="Thiolase-like"/>
    <property type="match status" value="1"/>
</dbReference>
<evidence type="ECO:0000313" key="5">
    <source>
        <dbReference type="EMBL" id="THC96592.1"/>
    </source>
</evidence>
<evidence type="ECO:0000313" key="6">
    <source>
        <dbReference type="Proteomes" id="UP000308092"/>
    </source>
</evidence>
<dbReference type="InterPro" id="IPR020841">
    <property type="entry name" value="PKS_Beta-ketoAc_synthase_dom"/>
</dbReference>
<dbReference type="InterPro" id="IPR016039">
    <property type="entry name" value="Thiolase-like"/>
</dbReference>
<dbReference type="AlphaFoldDB" id="A0A4S3JM32"/>
<dbReference type="Gene3D" id="3.40.47.10">
    <property type="match status" value="1"/>
</dbReference>
<dbReference type="PROSITE" id="PS52004">
    <property type="entry name" value="KS3_2"/>
    <property type="match status" value="1"/>
</dbReference>
<protein>
    <recommendedName>
        <fullName evidence="4">Ketosynthase family 3 (KS3) domain-containing protein</fullName>
    </recommendedName>
</protein>
<dbReference type="Pfam" id="PF00109">
    <property type="entry name" value="ketoacyl-synt"/>
    <property type="match status" value="1"/>
</dbReference>
<dbReference type="VEuPathDB" id="FungiDB:EYZ11_003932"/>